<feature type="region of interest" description="Disordered" evidence="2">
    <location>
        <begin position="198"/>
        <end position="224"/>
    </location>
</feature>
<sequence length="521" mass="55430">MPASYTYPGVYVEEVPSGVRPIAGVSTSATAFVDAFERGPLNEAVRITSFADFNRRFGGLSAGSEASYAVQQFYLNGGSIAWVVRVAGGAPVPSFAPLLGGSPAQETLNVSAIDPGFWGDNLQVAATTAGTPGRFNLFVREVSRTAGTLSVVRDEAFLNLAMDTTSPRYAVSVVNAASSLVKLEDEGLGSLPIAVAPDPRGGPPAGAWQDLGGGDDGDPPDANAIIGDPDQKEGMYALDRIAPEVFNLLCLPRAAALDDGPYSQVMAAAGTFCEERRAFVLFDIPASVRTEAAMRGWMGAHDTLRHKNAALYFPRLIVPDPLNEGRPREVGASGTMAGIYARTDAGRGVWKAPAGVDANLRNAEVTVKLTDGENGALNPVGVNVLRNFPVYGSIAWGARTLDGADQKASEWKYVPVRRTALYIEESLFQGLKWAVFEPNDEPLWAQIRLNASAFMQTLFRQGAFAGTTPAQAYLVKCDKETTTQNDVDRGIVNILIGFAPLKPAEFVVLRIQQLAGQTEAA</sequence>
<dbReference type="PANTHER" id="PTHR35861:SF1">
    <property type="entry name" value="PHAGE TAIL SHEATH PROTEIN"/>
    <property type="match status" value="1"/>
</dbReference>
<reference evidence="4 5" key="1">
    <citation type="journal article" date="2013" name="Int. J. Syst. Evol. Microbiol.">
        <title>Roseomonas aerophila sp. nov., isolated from air.</title>
        <authorList>
            <person name="Kim S.J."/>
            <person name="Weon H.Y."/>
            <person name="Ahn J.H."/>
            <person name="Hong S.B."/>
            <person name="Seok S.J."/>
            <person name="Whang K.S."/>
            <person name="Kwon S.W."/>
        </authorList>
    </citation>
    <scope>NUCLEOTIDE SEQUENCE [LARGE SCALE GENOMIC DNA]</scope>
    <source>
        <strain evidence="4 5">NBRC 108923</strain>
    </source>
</reference>
<evidence type="ECO:0000256" key="1">
    <source>
        <dbReference type="ARBA" id="ARBA00008005"/>
    </source>
</evidence>
<dbReference type="InterPro" id="IPR052042">
    <property type="entry name" value="Tail_sheath_structural"/>
</dbReference>
<dbReference type="Gene3D" id="3.40.50.11780">
    <property type="match status" value="2"/>
</dbReference>
<accession>A0ABR7RR31</accession>
<evidence type="ECO:0000259" key="3">
    <source>
        <dbReference type="Pfam" id="PF17482"/>
    </source>
</evidence>
<organism evidence="4 5">
    <name type="scientific">Teichococcus aerophilus</name>
    <dbReference type="NCBI Taxonomy" id="1224513"/>
    <lineage>
        <taxon>Bacteria</taxon>
        <taxon>Pseudomonadati</taxon>
        <taxon>Pseudomonadota</taxon>
        <taxon>Alphaproteobacteria</taxon>
        <taxon>Acetobacterales</taxon>
        <taxon>Roseomonadaceae</taxon>
        <taxon>Roseomonas</taxon>
    </lineage>
</organism>
<dbReference type="Pfam" id="PF17482">
    <property type="entry name" value="Phage_sheath_1C"/>
    <property type="match status" value="1"/>
</dbReference>
<keyword evidence="5" id="KW-1185">Reference proteome</keyword>
<comment type="caution">
    <text evidence="4">The sequence shown here is derived from an EMBL/GenBank/DDBJ whole genome shotgun (WGS) entry which is preliminary data.</text>
</comment>
<dbReference type="EMBL" id="JACTVA010000040">
    <property type="protein sequence ID" value="MBC9208863.1"/>
    <property type="molecule type" value="Genomic_DNA"/>
</dbReference>
<comment type="similarity">
    <text evidence="1">Belongs to the myoviridae tail sheath protein family.</text>
</comment>
<proteinExistence type="inferred from homology"/>
<protein>
    <submittedName>
        <fullName evidence="4">Phage tail sheath family protein</fullName>
    </submittedName>
</protein>
<evidence type="ECO:0000256" key="2">
    <source>
        <dbReference type="SAM" id="MobiDB-lite"/>
    </source>
</evidence>
<evidence type="ECO:0000313" key="5">
    <source>
        <dbReference type="Proteomes" id="UP000626026"/>
    </source>
</evidence>
<evidence type="ECO:0000313" key="4">
    <source>
        <dbReference type="EMBL" id="MBC9208863.1"/>
    </source>
</evidence>
<dbReference type="Proteomes" id="UP000626026">
    <property type="component" value="Unassembled WGS sequence"/>
</dbReference>
<gene>
    <name evidence="4" type="ORF">IBL26_18595</name>
</gene>
<dbReference type="RefSeq" id="WP_187786013.1">
    <property type="nucleotide sequence ID" value="NZ_JACTVA010000040.1"/>
</dbReference>
<name>A0ABR7RR31_9PROT</name>
<dbReference type="PANTHER" id="PTHR35861">
    <property type="match status" value="1"/>
</dbReference>
<dbReference type="InterPro" id="IPR020287">
    <property type="entry name" value="Tail_sheath_C"/>
</dbReference>
<feature type="domain" description="Tail sheath protein C-terminal" evidence="3">
    <location>
        <begin position="407"/>
        <end position="512"/>
    </location>
</feature>